<keyword evidence="4" id="KW-1185">Reference proteome</keyword>
<dbReference type="RefSeq" id="XP_008816413.1">
    <property type="nucleotide sequence ID" value="XM_008818191.1"/>
</dbReference>
<dbReference type="Proteomes" id="UP000030640">
    <property type="component" value="Unassembled WGS sequence"/>
</dbReference>
<evidence type="ECO:0000259" key="2">
    <source>
        <dbReference type="Pfam" id="PF09687"/>
    </source>
</evidence>
<feature type="domain" description="Plasmodium RESA N-terminal" evidence="2">
    <location>
        <begin position="154"/>
        <end position="280"/>
    </location>
</feature>
<evidence type="ECO:0000256" key="1">
    <source>
        <dbReference type="SAM" id="SignalP"/>
    </source>
</evidence>
<dbReference type="AlphaFoldDB" id="W7A708"/>
<proteinExistence type="predicted"/>
<accession>W7A708</accession>
<reference evidence="3 4" key="1">
    <citation type="submission" date="2013-02" db="EMBL/GenBank/DDBJ databases">
        <title>The Genome Sequence of Plasmodium inui San Antonio 1.</title>
        <authorList>
            <consortium name="The Broad Institute Genome Sequencing Platform"/>
            <consortium name="The Broad Institute Genome Sequencing Center for Infectious Disease"/>
            <person name="Neafsey D."/>
            <person name="Cheeseman I."/>
            <person name="Volkman S."/>
            <person name="Adams J."/>
            <person name="Walker B."/>
            <person name="Young S.K."/>
            <person name="Zeng Q."/>
            <person name="Gargeya S."/>
            <person name="Fitzgerald M."/>
            <person name="Haas B."/>
            <person name="Abouelleil A."/>
            <person name="Alvarado L."/>
            <person name="Arachchi H.M."/>
            <person name="Berlin A.M."/>
            <person name="Chapman S.B."/>
            <person name="Dewar J."/>
            <person name="Goldberg J."/>
            <person name="Griggs A."/>
            <person name="Gujja S."/>
            <person name="Hansen M."/>
            <person name="Howarth C."/>
            <person name="Imamovic A."/>
            <person name="Larimer J."/>
            <person name="McCowan C."/>
            <person name="Murphy C."/>
            <person name="Neiman D."/>
            <person name="Pearson M."/>
            <person name="Priest M."/>
            <person name="Roberts A."/>
            <person name="Saif S."/>
            <person name="Shea T."/>
            <person name="Sisk P."/>
            <person name="Sykes S."/>
            <person name="Wortman J."/>
            <person name="Nusbaum C."/>
            <person name="Birren B."/>
        </authorList>
    </citation>
    <scope>NUCLEOTIDE SEQUENCE [LARGE SCALE GENOMIC DNA]</scope>
    <source>
        <strain evidence="3 4">San Antonio 1</strain>
    </source>
</reference>
<organism evidence="3 4">
    <name type="scientific">Plasmodium inui San Antonio 1</name>
    <dbReference type="NCBI Taxonomy" id="1237626"/>
    <lineage>
        <taxon>Eukaryota</taxon>
        <taxon>Sar</taxon>
        <taxon>Alveolata</taxon>
        <taxon>Apicomplexa</taxon>
        <taxon>Aconoidasida</taxon>
        <taxon>Haemosporida</taxon>
        <taxon>Plasmodiidae</taxon>
        <taxon>Plasmodium</taxon>
        <taxon>Plasmodium (Plasmodium)</taxon>
    </lineage>
</organism>
<keyword evidence="1" id="KW-0732">Signal</keyword>
<evidence type="ECO:0000313" key="3">
    <source>
        <dbReference type="EMBL" id="EUD67008.1"/>
    </source>
</evidence>
<protein>
    <recommendedName>
        <fullName evidence="2">Plasmodium RESA N-terminal domain-containing protein</fullName>
    </recommendedName>
</protein>
<name>W7A708_9APIC</name>
<dbReference type="GeneID" id="20037866"/>
<dbReference type="Gene3D" id="6.10.280.180">
    <property type="entry name" value="Plasmodium RESA, N-terminal helical domain"/>
    <property type="match status" value="1"/>
</dbReference>
<gene>
    <name evidence="3" type="ORF">C922_02592</name>
</gene>
<sequence length="307" mass="35298">MGSLKMSCLFMLSGSLLFTLFSNPLGPVYENARSSCQTVIFGRRLSELSLFLEDCDQTSDSTTSISACSSVDGSIDDCSAGCSDGSTIDCRVVGSADRIVDCSYDEHLRIFSCESKGNLTDDDSYSDGDDFQLKFDDDEILSYGYVQEDFDRSLTNSEIFQHVSYYLFFISKEDAFIGFYYYIIYLNRCYNNVMRELKRWFANTSRWSSIPNDVQMKYWDKCKTDQRKILTRIQQDSKSNFERMVKGKNRRVLPTSRYFGCLILCKELWRRAIEEIVDKWTDIYMEEVANYNEKIQLPSSGGGDSGE</sequence>
<evidence type="ECO:0000313" key="4">
    <source>
        <dbReference type="Proteomes" id="UP000030640"/>
    </source>
</evidence>
<dbReference type="VEuPathDB" id="PlasmoDB:C922_02592"/>
<feature type="chain" id="PRO_5004887529" description="Plasmodium RESA N-terminal domain-containing protein" evidence="1">
    <location>
        <begin position="23"/>
        <end position="307"/>
    </location>
</feature>
<dbReference type="EMBL" id="KI965468">
    <property type="protein sequence ID" value="EUD67008.1"/>
    <property type="molecule type" value="Genomic_DNA"/>
</dbReference>
<dbReference type="Pfam" id="PF09687">
    <property type="entry name" value="PRESAN"/>
    <property type="match status" value="1"/>
</dbReference>
<dbReference type="InterPro" id="IPR044885">
    <property type="entry name" value="PRESA_N_sf"/>
</dbReference>
<dbReference type="InterPro" id="IPR019111">
    <property type="entry name" value="PRESA_N"/>
</dbReference>
<feature type="signal peptide" evidence="1">
    <location>
        <begin position="1"/>
        <end position="22"/>
    </location>
</feature>
<dbReference type="OrthoDB" id="383121at2759"/>